<gene>
    <name evidence="1" type="ORF">S06H3_60213</name>
</gene>
<reference evidence="1" key="1">
    <citation type="journal article" date="2014" name="Front. Microbiol.">
        <title>High frequency of phylogenetically diverse reductive dehalogenase-homologous genes in deep subseafloor sedimentary metagenomes.</title>
        <authorList>
            <person name="Kawai M."/>
            <person name="Futagami T."/>
            <person name="Toyoda A."/>
            <person name="Takaki Y."/>
            <person name="Nishi S."/>
            <person name="Hori S."/>
            <person name="Arai W."/>
            <person name="Tsubouchi T."/>
            <person name="Morono Y."/>
            <person name="Uchiyama I."/>
            <person name="Ito T."/>
            <person name="Fujiyama A."/>
            <person name="Inagaki F."/>
            <person name="Takami H."/>
        </authorList>
    </citation>
    <scope>NUCLEOTIDE SEQUENCE</scope>
    <source>
        <strain evidence="1">Expedition CK06-06</strain>
    </source>
</reference>
<protein>
    <submittedName>
        <fullName evidence="1">Uncharacterized protein</fullName>
    </submittedName>
</protein>
<accession>X1QL24</accession>
<organism evidence="1">
    <name type="scientific">marine sediment metagenome</name>
    <dbReference type="NCBI Taxonomy" id="412755"/>
    <lineage>
        <taxon>unclassified sequences</taxon>
        <taxon>metagenomes</taxon>
        <taxon>ecological metagenomes</taxon>
    </lineage>
</organism>
<evidence type="ECO:0000313" key="1">
    <source>
        <dbReference type="EMBL" id="GAI55481.1"/>
    </source>
</evidence>
<proteinExistence type="predicted"/>
<name>X1QL24_9ZZZZ</name>
<sequence>AGTLMENNPFLQMPLQSQLFAKLMNKKDPSKVSEMAFSHGDV</sequence>
<feature type="non-terminal residue" evidence="1">
    <location>
        <position position="1"/>
    </location>
</feature>
<dbReference type="AlphaFoldDB" id="X1QL24"/>
<comment type="caution">
    <text evidence="1">The sequence shown here is derived from an EMBL/GenBank/DDBJ whole genome shotgun (WGS) entry which is preliminary data.</text>
</comment>
<dbReference type="EMBL" id="BARV01039245">
    <property type="protein sequence ID" value="GAI55481.1"/>
    <property type="molecule type" value="Genomic_DNA"/>
</dbReference>